<keyword evidence="2" id="KW-0540">Nuclease</keyword>
<organism evidence="5 6">
    <name type="scientific">Sporosarcina limicola</name>
    <dbReference type="NCBI Taxonomy" id="34101"/>
    <lineage>
        <taxon>Bacteria</taxon>
        <taxon>Bacillati</taxon>
        <taxon>Bacillota</taxon>
        <taxon>Bacilli</taxon>
        <taxon>Bacillales</taxon>
        <taxon>Caryophanaceae</taxon>
        <taxon>Sporosarcina</taxon>
    </lineage>
</organism>
<evidence type="ECO:0000256" key="2">
    <source>
        <dbReference type="ARBA" id="ARBA00022722"/>
    </source>
</evidence>
<dbReference type="PANTHER" id="PTHR33397">
    <property type="entry name" value="UPF0331 PROTEIN YUTE"/>
    <property type="match status" value="1"/>
</dbReference>
<reference evidence="5" key="1">
    <citation type="submission" date="2020-10" db="EMBL/GenBank/DDBJ databases">
        <title>Genomic Encyclopedia of Type Strains, Phase IV (KMG-IV): sequencing the most valuable type-strain genomes for metagenomic binning, comparative biology and taxonomic classification.</title>
        <authorList>
            <person name="Goeker M."/>
        </authorList>
    </citation>
    <scope>NUCLEOTIDE SEQUENCE</scope>
    <source>
        <strain evidence="5">DSM 13886</strain>
    </source>
</reference>
<dbReference type="InterPro" id="IPR037038">
    <property type="entry name" value="HepT-like_sf"/>
</dbReference>
<dbReference type="EMBL" id="JADBEL010000025">
    <property type="protein sequence ID" value="MBE1556344.1"/>
    <property type="molecule type" value="Genomic_DNA"/>
</dbReference>
<dbReference type="AlphaFoldDB" id="A0A927MRX0"/>
<evidence type="ECO:0000256" key="1">
    <source>
        <dbReference type="ARBA" id="ARBA00022649"/>
    </source>
</evidence>
<dbReference type="Gene3D" id="1.20.120.580">
    <property type="entry name" value="bsu32300-like"/>
    <property type="match status" value="1"/>
</dbReference>
<dbReference type="Pfam" id="PF01934">
    <property type="entry name" value="HepT-like"/>
    <property type="match status" value="1"/>
</dbReference>
<name>A0A927MRX0_9BACL</name>
<gene>
    <name evidence="5" type="ORF">H4683_003468</name>
</gene>
<sequence>MEKVYIIQGGLAMYFIDRNQINETLEHMEGLLALYESGSRWAEDEIRSLALERIAHVIIESIIDVGNSMIDGFIMRDPGSYEDIIDIMEDEHVISSEMAGPLKQVIELRKMIVREFTKVDAQKISLVLYENLEELQEFPDNVRYYLENELGPVSAFLPKNK</sequence>
<evidence type="ECO:0000313" key="5">
    <source>
        <dbReference type="EMBL" id="MBE1556344.1"/>
    </source>
</evidence>
<dbReference type="GO" id="GO:0110001">
    <property type="term" value="C:toxin-antitoxin complex"/>
    <property type="evidence" value="ECO:0007669"/>
    <property type="project" value="InterPro"/>
</dbReference>
<protein>
    <submittedName>
        <fullName evidence="5">Uncharacterized protein YutE (UPF0331/DUF86 family)</fullName>
    </submittedName>
</protein>
<comment type="similarity">
    <text evidence="4">Belongs to the HepT RNase toxin family.</text>
</comment>
<dbReference type="GO" id="GO:0004540">
    <property type="term" value="F:RNA nuclease activity"/>
    <property type="evidence" value="ECO:0007669"/>
    <property type="project" value="InterPro"/>
</dbReference>
<dbReference type="GO" id="GO:0016787">
    <property type="term" value="F:hydrolase activity"/>
    <property type="evidence" value="ECO:0007669"/>
    <property type="project" value="UniProtKB-KW"/>
</dbReference>
<keyword evidence="6" id="KW-1185">Reference proteome</keyword>
<evidence type="ECO:0000313" key="6">
    <source>
        <dbReference type="Proteomes" id="UP000658225"/>
    </source>
</evidence>
<keyword evidence="1" id="KW-1277">Toxin-antitoxin system</keyword>
<evidence type="ECO:0000256" key="4">
    <source>
        <dbReference type="ARBA" id="ARBA00024207"/>
    </source>
</evidence>
<accession>A0A927MRX0</accession>
<comment type="caution">
    <text evidence="5">The sequence shown here is derived from an EMBL/GenBank/DDBJ whole genome shotgun (WGS) entry which is preliminary data.</text>
</comment>
<proteinExistence type="inferred from homology"/>
<dbReference type="InterPro" id="IPR008201">
    <property type="entry name" value="HepT-like"/>
</dbReference>
<dbReference type="PANTHER" id="PTHR33397:SF5">
    <property type="entry name" value="RNASE YUTE-RELATED"/>
    <property type="match status" value="1"/>
</dbReference>
<dbReference type="InterPro" id="IPR052379">
    <property type="entry name" value="Type_VII_TA_RNase"/>
</dbReference>
<dbReference type="Proteomes" id="UP000658225">
    <property type="component" value="Unassembled WGS sequence"/>
</dbReference>
<evidence type="ECO:0000256" key="3">
    <source>
        <dbReference type="ARBA" id="ARBA00022801"/>
    </source>
</evidence>
<keyword evidence="3" id="KW-0378">Hydrolase</keyword>